<feature type="region of interest" description="Disordered" evidence="4">
    <location>
        <begin position="29"/>
        <end position="50"/>
    </location>
</feature>
<evidence type="ECO:0000256" key="5">
    <source>
        <dbReference type="SAM" id="SignalP"/>
    </source>
</evidence>
<feature type="signal peptide" evidence="5">
    <location>
        <begin position="1"/>
        <end position="32"/>
    </location>
</feature>
<dbReference type="InterPro" id="IPR029058">
    <property type="entry name" value="AB_hydrolase_fold"/>
</dbReference>
<dbReference type="PANTHER" id="PTHR43248:SF29">
    <property type="entry name" value="TRIPEPTIDYL AMINOPEPTIDASE"/>
    <property type="match status" value="1"/>
</dbReference>
<dbReference type="Pfam" id="PF08386">
    <property type="entry name" value="Abhydrolase_4"/>
    <property type="match status" value="1"/>
</dbReference>
<name>A0ABZ1F474_9ACTN</name>
<dbReference type="PANTHER" id="PTHR43248">
    <property type="entry name" value="2-SUCCINYL-6-HYDROXY-2,4-CYCLOHEXADIENE-1-CARBOXYLATE SYNTHASE"/>
    <property type="match status" value="1"/>
</dbReference>
<dbReference type="InterPro" id="IPR013595">
    <property type="entry name" value="Pept_S33_TAP-like_C"/>
</dbReference>
<gene>
    <name evidence="7" type="ORF">OG849_29715</name>
</gene>
<dbReference type="Proteomes" id="UP001356428">
    <property type="component" value="Chromosome"/>
</dbReference>
<organism evidence="7 8">
    <name type="scientific">Streptomyces cyaneofuscatus</name>
    <dbReference type="NCBI Taxonomy" id="66883"/>
    <lineage>
        <taxon>Bacteria</taxon>
        <taxon>Bacillati</taxon>
        <taxon>Actinomycetota</taxon>
        <taxon>Actinomycetes</taxon>
        <taxon>Kitasatosporales</taxon>
        <taxon>Streptomycetaceae</taxon>
        <taxon>Streptomyces</taxon>
    </lineage>
</organism>
<evidence type="ECO:0000259" key="6">
    <source>
        <dbReference type="Pfam" id="PF08386"/>
    </source>
</evidence>
<evidence type="ECO:0000256" key="3">
    <source>
        <dbReference type="ARBA" id="ARBA00022801"/>
    </source>
</evidence>
<protein>
    <submittedName>
        <fullName evidence="7">Alpha/beta hydrolase</fullName>
    </submittedName>
</protein>
<feature type="chain" id="PRO_5046802611" evidence="5">
    <location>
        <begin position="33"/>
        <end position="511"/>
    </location>
</feature>
<evidence type="ECO:0000313" key="7">
    <source>
        <dbReference type="EMBL" id="WSB11132.1"/>
    </source>
</evidence>
<proteinExistence type="inferred from homology"/>
<accession>A0ABZ1F474</accession>
<dbReference type="InterPro" id="IPR051601">
    <property type="entry name" value="Serine_prot/Carboxylest_S33"/>
</dbReference>
<dbReference type="RefSeq" id="WP_326702883.1">
    <property type="nucleotide sequence ID" value="NZ_CP109083.1"/>
</dbReference>
<evidence type="ECO:0000256" key="1">
    <source>
        <dbReference type="ARBA" id="ARBA00010088"/>
    </source>
</evidence>
<comment type="similarity">
    <text evidence="1">Belongs to the peptidase S33 family.</text>
</comment>
<keyword evidence="3 7" id="KW-0378">Hydrolase</keyword>
<sequence>MTRRRGIRRSAALAVALGLGLGGSLATGPAAAGGTPAAPPGTPAAAPKWGDCPEDVVAEAAPTVLECATVPVPVDYTDPDRAEIDLMVSRLASTKPERRRGTLMLNPGGPGGSGLSQPAFLVSMGLPASVLDTYDLIGMDTRGIGRSAPVTCGLTLDGPYFANVPPYAVDDAAVTAQAKVVKKVAEQCAAKDTDGLLRHVTTANVARDLDRIREALGEKKTSFLGYSYGTALGAAYASMFPGRSDRMVLDSVIGDTHLDPEGMRRYALGMEQTFPDFARWAAARHGSYGLGRTPAQVRRTYLDLAARLDGAPVDGVTGVQFRQLTFAFLYKKVRYPQLAQQWQALKSGDAASVRAAAPPEEGAADTPAGLDNSLSVFLATTCNDIDWPEKVGVYRKAVAENRKRHPLFGAAASNINPCAFWPYAPAEPPVPVDDDGPRDILLVQNVRDVPTPYAGAKELRKKFADRSRLLSVEDSGHGSYVLGENPCGLNTTTRYLVEGKLPKKDTFCRAG</sequence>
<evidence type="ECO:0000256" key="2">
    <source>
        <dbReference type="ARBA" id="ARBA00022729"/>
    </source>
</evidence>
<keyword evidence="2 5" id="KW-0732">Signal</keyword>
<evidence type="ECO:0000256" key="4">
    <source>
        <dbReference type="SAM" id="MobiDB-lite"/>
    </source>
</evidence>
<dbReference type="Gene3D" id="3.40.50.1820">
    <property type="entry name" value="alpha/beta hydrolase"/>
    <property type="match status" value="1"/>
</dbReference>
<dbReference type="EMBL" id="CP109083">
    <property type="protein sequence ID" value="WSB11132.1"/>
    <property type="molecule type" value="Genomic_DNA"/>
</dbReference>
<dbReference type="SUPFAM" id="SSF53474">
    <property type="entry name" value="alpha/beta-Hydrolases"/>
    <property type="match status" value="1"/>
</dbReference>
<keyword evidence="8" id="KW-1185">Reference proteome</keyword>
<evidence type="ECO:0000313" key="8">
    <source>
        <dbReference type="Proteomes" id="UP001356428"/>
    </source>
</evidence>
<reference evidence="7 8" key="1">
    <citation type="submission" date="2022-10" db="EMBL/GenBank/DDBJ databases">
        <title>The complete genomes of actinobacterial strains from the NBC collection.</title>
        <authorList>
            <person name="Joergensen T.S."/>
            <person name="Alvarez Arevalo M."/>
            <person name="Sterndorff E.B."/>
            <person name="Faurdal D."/>
            <person name="Vuksanovic O."/>
            <person name="Mourched A.-S."/>
            <person name="Charusanti P."/>
            <person name="Shaw S."/>
            <person name="Blin K."/>
            <person name="Weber T."/>
        </authorList>
    </citation>
    <scope>NUCLEOTIDE SEQUENCE [LARGE SCALE GENOMIC DNA]</scope>
    <source>
        <strain evidence="7 8">NBC 01792</strain>
    </source>
</reference>
<dbReference type="GO" id="GO:0016787">
    <property type="term" value="F:hydrolase activity"/>
    <property type="evidence" value="ECO:0007669"/>
    <property type="project" value="UniProtKB-KW"/>
</dbReference>
<feature type="domain" description="Peptidase S33 tripeptidyl aminopeptidase-like C-terminal" evidence="6">
    <location>
        <begin position="406"/>
        <end position="508"/>
    </location>
</feature>